<dbReference type="Pfam" id="PF00271">
    <property type="entry name" value="Helicase_C"/>
    <property type="match status" value="1"/>
</dbReference>
<keyword evidence="8" id="KW-1185">Reference proteome</keyword>
<organism evidence="7 8">
    <name type="scientific">Geoalkalibacter halelectricus</name>
    <dbReference type="NCBI Taxonomy" id="2847045"/>
    <lineage>
        <taxon>Bacteria</taxon>
        <taxon>Pseudomonadati</taxon>
        <taxon>Thermodesulfobacteriota</taxon>
        <taxon>Desulfuromonadia</taxon>
        <taxon>Desulfuromonadales</taxon>
        <taxon>Geoalkalibacteraceae</taxon>
        <taxon>Geoalkalibacter</taxon>
    </lineage>
</organism>
<dbReference type="RefSeq" id="WP_260749493.1">
    <property type="nucleotide sequence ID" value="NZ_CP092109.1"/>
</dbReference>
<dbReference type="PANTHER" id="PTHR43519">
    <property type="entry name" value="ATP-DEPENDENT RNA HELICASE HRPB"/>
    <property type="match status" value="1"/>
</dbReference>
<dbReference type="EMBL" id="CP092109">
    <property type="protein sequence ID" value="UWZ81122.1"/>
    <property type="molecule type" value="Genomic_DNA"/>
</dbReference>
<evidence type="ECO:0000313" key="7">
    <source>
        <dbReference type="EMBL" id="UWZ81122.1"/>
    </source>
</evidence>
<dbReference type="PROSITE" id="PS51192">
    <property type="entry name" value="HELICASE_ATP_BIND_1"/>
    <property type="match status" value="1"/>
</dbReference>
<accession>A0ABY5ZPN5</accession>
<keyword evidence="4" id="KW-0067">ATP-binding</keyword>
<dbReference type="InterPro" id="IPR007502">
    <property type="entry name" value="Helicase-assoc_dom"/>
</dbReference>
<reference evidence="7" key="1">
    <citation type="journal article" date="2022" name="Environ. Microbiol.">
        <title>Geoalkalibacter halelectricus SAP #1 sp. nov. possessing extracellular electron transfer and mineral#reducing capabilities from a haloalkaline environment.</title>
        <authorList>
            <person name="Yadav S."/>
            <person name="Singh R."/>
            <person name="Sundharam S.S."/>
            <person name="Chaudhary S."/>
            <person name="Krishnamurthi S."/>
            <person name="Patil S.A."/>
        </authorList>
    </citation>
    <scope>NUCLEOTIDE SEQUENCE</scope>
    <source>
        <strain evidence="7">SAP-1</strain>
    </source>
</reference>
<evidence type="ECO:0000256" key="1">
    <source>
        <dbReference type="ARBA" id="ARBA00022741"/>
    </source>
</evidence>
<dbReference type="InterPro" id="IPR010225">
    <property type="entry name" value="HrpB"/>
</dbReference>
<dbReference type="SUPFAM" id="SSF52540">
    <property type="entry name" value="P-loop containing nucleoside triphosphate hydrolases"/>
    <property type="match status" value="1"/>
</dbReference>
<feature type="domain" description="Helicase ATP-binding" evidence="5">
    <location>
        <begin position="16"/>
        <end position="180"/>
    </location>
</feature>
<protein>
    <submittedName>
        <fullName evidence="7">ATP-dependent helicase HrpB</fullName>
    </submittedName>
</protein>
<dbReference type="InterPro" id="IPR049614">
    <property type="entry name" value="HrpB_DEXH"/>
</dbReference>
<evidence type="ECO:0000256" key="3">
    <source>
        <dbReference type="ARBA" id="ARBA00022806"/>
    </source>
</evidence>
<dbReference type="InterPro" id="IPR001650">
    <property type="entry name" value="Helicase_C-like"/>
</dbReference>
<dbReference type="SMART" id="SM00487">
    <property type="entry name" value="DEXDc"/>
    <property type="match status" value="1"/>
</dbReference>
<dbReference type="CDD" id="cd17990">
    <property type="entry name" value="DEXHc_HrpB"/>
    <property type="match status" value="1"/>
</dbReference>
<dbReference type="InterPro" id="IPR013689">
    <property type="entry name" value="RNA_helicase_ATP-dep_HrpB_C"/>
</dbReference>
<evidence type="ECO:0000256" key="4">
    <source>
        <dbReference type="ARBA" id="ARBA00022840"/>
    </source>
</evidence>
<sequence>MEKNLLPIDAVLPHLRQALGDQDAAVLQAAPGAGKTTRVPLALLDESWLAGRGILMLEPRRLAASNAARYMAALLGEEVGETVGYAIRFERRVSPRTRIEVVTEGILTRRLQSDPSLEGVGLVIFDEFHERNLHSDLALALCRDAQQGLREDLRLLVMSATLDAQPVSHLLGQAPLITSAGRSHPLDIRYLNHNPQGSVAEYTARAVGRALEQTTGDILVFLPGAGEIRRCRDMLAQSLPPGRVELCPLYGDMPFADQERAILPGARRKVVLATNIAETSLTIEGVRVVVDSGLARQTRFDPAAGLTRLETVRVSAASADQRAGRAGRLGPGVCYRLWSPATQGGLLPFTPPEIRQADLAQLALELARWGVGDPAELCWLDPPPAGALAGARDLLRELGALDRADRITAHGRALGDLGAHPRLANLMLRGRSLGAARLGCELAALLAERDVLRGMGEAVQACDSDFIARLEVLRRNGRGNSREAAQGAALRHAARAARHWHRRLGGGQDGAALSVDVLGRLLAAAYPDRVAQQRRPDSDRYLLANGRGARLSRHSAVQTPPFLVAVEVLGVGGGEGEIRLASRLTRDLIEEEFAERLFWRREVRWDEREERVVAREFLALGALELRERQVAPEPEEQAAALLVGLRRLGLEALGWTAQGRDFRARVRFVAREDAEGDWPNLSDLALLEGLETWLGPFLQDARDRADLARLDPRPALESLLDWPRLQRLNRLAPTHIEVPSGSRIRLDYSSEGPPVLAVKLQELFGLAETPRLVDGRVPVLIHLLSPARRPLAVTQDLRSFWDNVYPEVKKELAGRYPKHPWPDDPWKATATRFTKRKTDS</sequence>
<dbReference type="Gene3D" id="1.20.120.1080">
    <property type="match status" value="1"/>
</dbReference>
<dbReference type="NCBIfam" id="TIGR01970">
    <property type="entry name" value="DEAH_box_HrpB"/>
    <property type="match status" value="1"/>
</dbReference>
<dbReference type="SMART" id="SM00490">
    <property type="entry name" value="HELICc"/>
    <property type="match status" value="1"/>
</dbReference>
<gene>
    <name evidence="7" type="primary">hrpB</name>
    <name evidence="7" type="ORF">L9S41_06930</name>
</gene>
<feature type="domain" description="Helicase C-terminal" evidence="6">
    <location>
        <begin position="206"/>
        <end position="370"/>
    </location>
</feature>
<dbReference type="SMART" id="SM00847">
    <property type="entry name" value="HA2"/>
    <property type="match status" value="1"/>
</dbReference>
<dbReference type="InterPro" id="IPR027417">
    <property type="entry name" value="P-loop_NTPase"/>
</dbReference>
<dbReference type="Pfam" id="PF00270">
    <property type="entry name" value="DEAD"/>
    <property type="match status" value="1"/>
</dbReference>
<dbReference type="InterPro" id="IPR011545">
    <property type="entry name" value="DEAD/DEAH_box_helicase_dom"/>
</dbReference>
<dbReference type="Gene3D" id="3.40.50.300">
    <property type="entry name" value="P-loop containing nucleotide triphosphate hydrolases"/>
    <property type="match status" value="2"/>
</dbReference>
<evidence type="ECO:0000256" key="2">
    <source>
        <dbReference type="ARBA" id="ARBA00022801"/>
    </source>
</evidence>
<dbReference type="GO" id="GO:0004386">
    <property type="term" value="F:helicase activity"/>
    <property type="evidence" value="ECO:0007669"/>
    <property type="project" value="UniProtKB-KW"/>
</dbReference>
<keyword evidence="1" id="KW-0547">Nucleotide-binding</keyword>
<keyword evidence="3 7" id="KW-0347">Helicase</keyword>
<name>A0ABY5ZPN5_9BACT</name>
<evidence type="ECO:0000313" key="8">
    <source>
        <dbReference type="Proteomes" id="UP001060414"/>
    </source>
</evidence>
<dbReference type="PROSITE" id="PS51194">
    <property type="entry name" value="HELICASE_CTER"/>
    <property type="match status" value="1"/>
</dbReference>
<evidence type="ECO:0000259" key="6">
    <source>
        <dbReference type="PROSITE" id="PS51194"/>
    </source>
</evidence>
<dbReference type="InterPro" id="IPR014001">
    <property type="entry name" value="Helicase_ATP-bd"/>
</dbReference>
<keyword evidence="2" id="KW-0378">Hydrolase</keyword>
<dbReference type="PIRSF" id="PIRSF005496">
    <property type="entry name" value="ATP_hel_hrpB"/>
    <property type="match status" value="1"/>
</dbReference>
<dbReference type="Pfam" id="PF08482">
    <property type="entry name" value="HrpB_C"/>
    <property type="match status" value="1"/>
</dbReference>
<dbReference type="PANTHER" id="PTHR43519:SF1">
    <property type="entry name" value="ATP-DEPENDENT RNA HELICASE HRPB"/>
    <property type="match status" value="1"/>
</dbReference>
<evidence type="ECO:0000259" key="5">
    <source>
        <dbReference type="PROSITE" id="PS51192"/>
    </source>
</evidence>
<dbReference type="CDD" id="cd18791">
    <property type="entry name" value="SF2_C_RHA"/>
    <property type="match status" value="1"/>
</dbReference>
<dbReference type="Proteomes" id="UP001060414">
    <property type="component" value="Chromosome"/>
</dbReference>
<proteinExistence type="predicted"/>